<name>A0AAN8FX49_TRICO</name>
<dbReference type="AlphaFoldDB" id="A0AAN8FX49"/>
<evidence type="ECO:0000313" key="1">
    <source>
        <dbReference type="EMBL" id="KAK5976783.1"/>
    </source>
</evidence>
<reference evidence="1 2" key="1">
    <citation type="submission" date="2019-10" db="EMBL/GenBank/DDBJ databases">
        <title>Assembly and Annotation for the nematode Trichostrongylus colubriformis.</title>
        <authorList>
            <person name="Martin J."/>
        </authorList>
    </citation>
    <scope>NUCLEOTIDE SEQUENCE [LARGE SCALE GENOMIC DNA]</scope>
    <source>
        <strain evidence="1">G859</strain>
        <tissue evidence="1">Whole worm</tissue>
    </source>
</reference>
<evidence type="ECO:0000313" key="2">
    <source>
        <dbReference type="Proteomes" id="UP001331761"/>
    </source>
</evidence>
<protein>
    <submittedName>
        <fullName evidence="1">Uncharacterized protein</fullName>
    </submittedName>
</protein>
<keyword evidence="2" id="KW-1185">Reference proteome</keyword>
<feature type="non-terminal residue" evidence="1">
    <location>
        <position position="1"/>
    </location>
</feature>
<sequence length="97" mass="10834">LALTMKALLIMPTQVQWTVRGGEIKGSTEFRRKASNDHNRAATCALVFLGLCDPAALCWPVHNQVQSVSLRSSWTETCEEAWRFKSVILQKGNKDST</sequence>
<dbReference type="Proteomes" id="UP001331761">
    <property type="component" value="Unassembled WGS sequence"/>
</dbReference>
<accession>A0AAN8FX49</accession>
<comment type="caution">
    <text evidence="1">The sequence shown here is derived from an EMBL/GenBank/DDBJ whole genome shotgun (WGS) entry which is preliminary data.</text>
</comment>
<organism evidence="1 2">
    <name type="scientific">Trichostrongylus colubriformis</name>
    <name type="common">Black scour worm</name>
    <dbReference type="NCBI Taxonomy" id="6319"/>
    <lineage>
        <taxon>Eukaryota</taxon>
        <taxon>Metazoa</taxon>
        <taxon>Ecdysozoa</taxon>
        <taxon>Nematoda</taxon>
        <taxon>Chromadorea</taxon>
        <taxon>Rhabditida</taxon>
        <taxon>Rhabditina</taxon>
        <taxon>Rhabditomorpha</taxon>
        <taxon>Strongyloidea</taxon>
        <taxon>Trichostrongylidae</taxon>
        <taxon>Trichostrongylus</taxon>
    </lineage>
</organism>
<dbReference type="EMBL" id="WIXE01011389">
    <property type="protein sequence ID" value="KAK5976783.1"/>
    <property type="molecule type" value="Genomic_DNA"/>
</dbReference>
<gene>
    <name evidence="1" type="ORF">GCK32_006007</name>
</gene>
<proteinExistence type="predicted"/>